<accession>A0ABR7KN22</accession>
<keyword evidence="2" id="KW-1185">Reference proteome</keyword>
<protein>
    <recommendedName>
        <fullName evidence="3">HPt domain-containing protein</fullName>
    </recommendedName>
</protein>
<gene>
    <name evidence="1" type="ORF">H7U22_01885</name>
</gene>
<reference evidence="1 2" key="1">
    <citation type="submission" date="2020-08" db="EMBL/GenBank/DDBJ databases">
        <authorList>
            <person name="Sun Q."/>
            <person name="Inoue M."/>
        </authorList>
    </citation>
    <scope>NUCLEOTIDE SEQUENCE [LARGE SCALE GENOMIC DNA]</scope>
    <source>
        <strain evidence="1 2">CCM 8938</strain>
    </source>
</reference>
<name>A0ABR7KN22_9SPHI</name>
<comment type="caution">
    <text evidence="1">The sequence shown here is derived from an EMBL/GenBank/DDBJ whole genome shotgun (WGS) entry which is preliminary data.</text>
</comment>
<evidence type="ECO:0008006" key="3">
    <source>
        <dbReference type="Google" id="ProtNLM"/>
    </source>
</evidence>
<organism evidence="1 2">
    <name type="scientific">Pedobacter fastidiosus</name>
    <dbReference type="NCBI Taxonomy" id="2765361"/>
    <lineage>
        <taxon>Bacteria</taxon>
        <taxon>Pseudomonadati</taxon>
        <taxon>Bacteroidota</taxon>
        <taxon>Sphingobacteriia</taxon>
        <taxon>Sphingobacteriales</taxon>
        <taxon>Sphingobacteriaceae</taxon>
        <taxon>Pedobacter</taxon>
    </lineage>
</organism>
<sequence>MNNSNLTGAIAALLDEYKKAIDELINVIKPISQQSLISIIDQDSEDPDSKSIQGILTHVLASCFSYSVYIENHLGLKTVRPERSLLNNVELYIEKLNQAFNYCRNVFE</sequence>
<dbReference type="RefSeq" id="WP_187069644.1">
    <property type="nucleotide sequence ID" value="NZ_JACRYL010000001.1"/>
</dbReference>
<evidence type="ECO:0000313" key="2">
    <source>
        <dbReference type="Proteomes" id="UP000652755"/>
    </source>
</evidence>
<evidence type="ECO:0000313" key="1">
    <source>
        <dbReference type="EMBL" id="MBC6109162.1"/>
    </source>
</evidence>
<proteinExistence type="predicted"/>
<dbReference type="EMBL" id="JACRYL010000001">
    <property type="protein sequence ID" value="MBC6109162.1"/>
    <property type="molecule type" value="Genomic_DNA"/>
</dbReference>
<dbReference type="Proteomes" id="UP000652755">
    <property type="component" value="Unassembled WGS sequence"/>
</dbReference>